<dbReference type="Proteomes" id="UP000609323">
    <property type="component" value="Unassembled WGS sequence"/>
</dbReference>
<dbReference type="EMBL" id="BMHF01000015">
    <property type="protein sequence ID" value="GGA46804.1"/>
    <property type="molecule type" value="Genomic_DNA"/>
</dbReference>
<evidence type="ECO:0000313" key="2">
    <source>
        <dbReference type="Proteomes" id="UP000609323"/>
    </source>
</evidence>
<reference evidence="2" key="1">
    <citation type="journal article" date="2019" name="Int. J. Syst. Evol. Microbiol.">
        <title>The Global Catalogue of Microorganisms (GCM) 10K type strain sequencing project: providing services to taxonomists for standard genome sequencing and annotation.</title>
        <authorList>
            <consortium name="The Broad Institute Genomics Platform"/>
            <consortium name="The Broad Institute Genome Sequencing Center for Infectious Disease"/>
            <person name="Wu L."/>
            <person name="Ma J."/>
        </authorList>
    </citation>
    <scope>NUCLEOTIDE SEQUENCE [LARGE SCALE GENOMIC DNA]</scope>
    <source>
        <strain evidence="2">CGMCC 1.15044</strain>
    </source>
</reference>
<comment type="caution">
    <text evidence="1">The sequence shown here is derived from an EMBL/GenBank/DDBJ whole genome shotgun (WGS) entry which is preliminary data.</text>
</comment>
<evidence type="ECO:0000313" key="1">
    <source>
        <dbReference type="EMBL" id="GGA46804.1"/>
    </source>
</evidence>
<accession>A0ABQ1GML2</accession>
<dbReference type="RefSeq" id="WP_094094806.1">
    <property type="nucleotide sequence ID" value="NZ_BMHF01000015.1"/>
</dbReference>
<gene>
    <name evidence="1" type="ORF">GCM10010917_35080</name>
</gene>
<organism evidence="1 2">
    <name type="scientific">Paenibacillus physcomitrellae</name>
    <dbReference type="NCBI Taxonomy" id="1619311"/>
    <lineage>
        <taxon>Bacteria</taxon>
        <taxon>Bacillati</taxon>
        <taxon>Bacillota</taxon>
        <taxon>Bacilli</taxon>
        <taxon>Bacillales</taxon>
        <taxon>Paenibacillaceae</taxon>
        <taxon>Paenibacillus</taxon>
    </lineage>
</organism>
<keyword evidence="2" id="KW-1185">Reference proteome</keyword>
<proteinExistence type="predicted"/>
<name>A0ABQ1GML2_9BACL</name>
<protein>
    <submittedName>
        <fullName evidence="1">Uncharacterized protein</fullName>
    </submittedName>
</protein>
<sequence length="82" mass="9282">MSNKIRIAQLTKQADHLLEQVEASQNPLTGILLHVGKQSLSLKISTAFSVAIEAHCQFEKADRKLLKCRFSLDYERSGRNKK</sequence>